<name>A0A1J4JFX8_9EUKA</name>
<evidence type="ECO:0008006" key="7">
    <source>
        <dbReference type="Google" id="ProtNLM"/>
    </source>
</evidence>
<dbReference type="GeneID" id="94845077"/>
<comment type="subcellular location">
    <subcellularLocation>
        <location evidence="1">Membrane</location>
        <topology evidence="1">Single-pass membrane protein</topology>
    </subcellularLocation>
</comment>
<keyword evidence="3 4" id="KW-1133">Transmembrane helix</keyword>
<dbReference type="VEuPathDB" id="TrichDB:TRFO_35636"/>
<dbReference type="OrthoDB" id="2526284at2759"/>
<gene>
    <name evidence="5" type="ORF">TRFO_35636</name>
</gene>
<feature type="transmembrane region" description="Helical" evidence="4">
    <location>
        <begin position="78"/>
        <end position="101"/>
    </location>
</feature>
<evidence type="ECO:0000313" key="5">
    <source>
        <dbReference type="EMBL" id="OHS98032.1"/>
    </source>
</evidence>
<keyword evidence="6" id="KW-1185">Reference proteome</keyword>
<organism evidence="5 6">
    <name type="scientific">Tritrichomonas foetus</name>
    <dbReference type="NCBI Taxonomy" id="1144522"/>
    <lineage>
        <taxon>Eukaryota</taxon>
        <taxon>Metamonada</taxon>
        <taxon>Parabasalia</taxon>
        <taxon>Tritrichomonadida</taxon>
        <taxon>Tritrichomonadidae</taxon>
        <taxon>Tritrichomonas</taxon>
    </lineage>
</organism>
<sequence length="373" mass="43797">MASDKSMEDNIHTSSNTYPFNSTSENVCINEKTQNASNSEPAHQTKYSKNRYDKNSHQKGISLPNLSINGVCSFRSGLLSFVILFFVFLIDSIQIFQFAIFNPPNPINLLTLITQQGNKFFICGSFKYEGPYLKEWVEYHLNLGIDKIVLYDNNKDDSDQPYIDEIRKMTNRVRFINKKNLPYNQNGWYTDFYQTLKPDQWAFFIDIDEFVTFSKNLTLEKYVQMADENKCDHIKINWIMYGNCGKLKKENGTQFERFPIPTQPLTFIKNGRMENSHVKTFAKGGKNGRFPSCHYISGNFTACNGNLQPCRNDTPWISPVWDLAYYRHYWSRSEEEYINKLKRRWTHGKMYNWASYNKVNKYPPNVPYNGTEF</sequence>
<proteinExistence type="predicted"/>
<evidence type="ECO:0000256" key="3">
    <source>
        <dbReference type="ARBA" id="ARBA00022989"/>
    </source>
</evidence>
<dbReference type="GO" id="GO:0016020">
    <property type="term" value="C:membrane"/>
    <property type="evidence" value="ECO:0007669"/>
    <property type="project" value="UniProtKB-SubCell"/>
</dbReference>
<evidence type="ECO:0000256" key="4">
    <source>
        <dbReference type="SAM" id="Phobius"/>
    </source>
</evidence>
<evidence type="ECO:0000256" key="1">
    <source>
        <dbReference type="ARBA" id="ARBA00004167"/>
    </source>
</evidence>
<comment type="caution">
    <text evidence="5">The sequence shown here is derived from an EMBL/GenBank/DDBJ whole genome shotgun (WGS) entry which is preliminary data.</text>
</comment>
<dbReference type="RefSeq" id="XP_068351169.1">
    <property type="nucleotide sequence ID" value="XM_068510373.1"/>
</dbReference>
<evidence type="ECO:0000256" key="2">
    <source>
        <dbReference type="ARBA" id="ARBA00022692"/>
    </source>
</evidence>
<dbReference type="Proteomes" id="UP000179807">
    <property type="component" value="Unassembled WGS sequence"/>
</dbReference>
<dbReference type="GO" id="GO:0005737">
    <property type="term" value="C:cytoplasm"/>
    <property type="evidence" value="ECO:0007669"/>
    <property type="project" value="TreeGrafter"/>
</dbReference>
<dbReference type="GO" id="GO:0016757">
    <property type="term" value="F:glycosyltransferase activity"/>
    <property type="evidence" value="ECO:0007669"/>
    <property type="project" value="TreeGrafter"/>
</dbReference>
<keyword evidence="2 4" id="KW-0812">Transmembrane</keyword>
<accession>A0A1J4JFX8</accession>
<dbReference type="PANTHER" id="PTHR21461:SF69">
    <property type="entry name" value="GLYCOSYLTRANSFERASE FAMILY 92 PROTEIN"/>
    <property type="match status" value="1"/>
</dbReference>
<protein>
    <recommendedName>
        <fullName evidence="7">Glycosyltransferase family 92 protein</fullName>
    </recommendedName>
</protein>
<dbReference type="PANTHER" id="PTHR21461">
    <property type="entry name" value="GLYCOSYLTRANSFERASE FAMILY 92 PROTEIN"/>
    <property type="match status" value="1"/>
</dbReference>
<evidence type="ECO:0000313" key="6">
    <source>
        <dbReference type="Proteomes" id="UP000179807"/>
    </source>
</evidence>
<dbReference type="EMBL" id="MLAK01001079">
    <property type="protein sequence ID" value="OHS98032.1"/>
    <property type="molecule type" value="Genomic_DNA"/>
</dbReference>
<dbReference type="Pfam" id="PF13704">
    <property type="entry name" value="Glyco_tranf_2_4"/>
    <property type="match status" value="1"/>
</dbReference>
<dbReference type="AlphaFoldDB" id="A0A1J4JFX8"/>
<keyword evidence="4" id="KW-0472">Membrane</keyword>
<reference evidence="5" key="1">
    <citation type="submission" date="2016-10" db="EMBL/GenBank/DDBJ databases">
        <authorList>
            <person name="Benchimol M."/>
            <person name="Almeida L.G."/>
            <person name="Vasconcelos A.T."/>
            <person name="Perreira-Neves A."/>
            <person name="Rosa I.A."/>
            <person name="Tasca T."/>
            <person name="Bogo M.R."/>
            <person name="de Souza W."/>
        </authorList>
    </citation>
    <scope>NUCLEOTIDE SEQUENCE [LARGE SCALE GENOMIC DNA]</scope>
    <source>
        <strain evidence="5">K</strain>
    </source>
</reference>